<dbReference type="PANTHER" id="PTHR47359:SF3">
    <property type="entry name" value="NLP_P60 DOMAIN-CONTAINING PROTEIN-RELATED"/>
    <property type="match status" value="1"/>
</dbReference>
<sequence>MRAMLLAGPFLGVLAVVAFFLGSCTWIPEAAEAYREAEVERQASTGRSGVLAVDVVPVAHRSWIEKAGAMCAEVSPALIAAQIDAESSWNPNAVSPVGAQGLSQFMPGTWATFGRDENGNGVSPFDPADAIMAQARYDCQLAAEIKQMQNGTWKLRCFDERLGRLIQAPVAGEVRGDVLELMLAAYNAGPCGVRIHRGIPPYAETQRYVVKILKLLEKYSAPLPAPIADPVAVGSFVANVLRIAHAQLGLPYVWGGGSINGPDNGSRDRPNAEGETGFDCSGLVQFVFYQATKHLPQGQRLIMSPPANAQAQYGAPVARNDMRAGDVIAYRNKGTSQYSHIAIYIGNNQIIEAPQDPLRVRISPASIYDDKDWMIRRYTVNGYTEPV</sequence>
<comment type="caution">
    <text evidence="6">The sequence shown here is derived from an EMBL/GenBank/DDBJ whole genome shotgun (WGS) entry which is preliminary data.</text>
</comment>
<proteinExistence type="inferred from homology"/>
<dbReference type="InterPro" id="IPR000064">
    <property type="entry name" value="NLP_P60_dom"/>
</dbReference>
<evidence type="ECO:0000256" key="2">
    <source>
        <dbReference type="ARBA" id="ARBA00022670"/>
    </source>
</evidence>
<evidence type="ECO:0000313" key="6">
    <source>
        <dbReference type="EMBL" id="MEU8133623.1"/>
    </source>
</evidence>
<dbReference type="CDD" id="cd00254">
    <property type="entry name" value="LT-like"/>
    <property type="match status" value="1"/>
</dbReference>
<dbReference type="Pfam" id="PF01464">
    <property type="entry name" value="SLT"/>
    <property type="match status" value="1"/>
</dbReference>
<name>A0ABV3DCZ6_9ACTN</name>
<evidence type="ECO:0000313" key="7">
    <source>
        <dbReference type="Proteomes" id="UP001551482"/>
    </source>
</evidence>
<dbReference type="PROSITE" id="PS51935">
    <property type="entry name" value="NLPC_P60"/>
    <property type="match status" value="1"/>
</dbReference>
<evidence type="ECO:0000256" key="1">
    <source>
        <dbReference type="ARBA" id="ARBA00007074"/>
    </source>
</evidence>
<dbReference type="Gene3D" id="1.10.530.10">
    <property type="match status" value="1"/>
</dbReference>
<gene>
    <name evidence="6" type="ORF">AB0C36_08960</name>
</gene>
<dbReference type="PROSITE" id="PS51257">
    <property type="entry name" value="PROKAR_LIPOPROTEIN"/>
    <property type="match status" value="1"/>
</dbReference>
<dbReference type="SUPFAM" id="SSF54001">
    <property type="entry name" value="Cysteine proteinases"/>
    <property type="match status" value="1"/>
</dbReference>
<dbReference type="Gene3D" id="3.90.1720.10">
    <property type="entry name" value="endopeptidase domain like (from Nostoc punctiforme)"/>
    <property type="match status" value="1"/>
</dbReference>
<evidence type="ECO:0000256" key="4">
    <source>
        <dbReference type="ARBA" id="ARBA00022807"/>
    </source>
</evidence>
<evidence type="ECO:0000256" key="3">
    <source>
        <dbReference type="ARBA" id="ARBA00022801"/>
    </source>
</evidence>
<keyword evidence="7" id="KW-1185">Reference proteome</keyword>
<dbReference type="InterPro" id="IPR008258">
    <property type="entry name" value="Transglycosylase_SLT_dom_1"/>
</dbReference>
<feature type="domain" description="NlpC/P60" evidence="5">
    <location>
        <begin position="234"/>
        <end position="384"/>
    </location>
</feature>
<reference evidence="6 7" key="1">
    <citation type="submission" date="2024-06" db="EMBL/GenBank/DDBJ databases">
        <title>The Natural Products Discovery Center: Release of the First 8490 Sequenced Strains for Exploring Actinobacteria Biosynthetic Diversity.</title>
        <authorList>
            <person name="Kalkreuter E."/>
            <person name="Kautsar S.A."/>
            <person name="Yang D."/>
            <person name="Bader C.D."/>
            <person name="Teijaro C.N."/>
            <person name="Fluegel L."/>
            <person name="Davis C.M."/>
            <person name="Simpson J.R."/>
            <person name="Lauterbach L."/>
            <person name="Steele A.D."/>
            <person name="Gui C."/>
            <person name="Meng S."/>
            <person name="Li G."/>
            <person name="Viehrig K."/>
            <person name="Ye F."/>
            <person name="Su P."/>
            <person name="Kiefer A.F."/>
            <person name="Nichols A."/>
            <person name="Cepeda A.J."/>
            <person name="Yan W."/>
            <person name="Fan B."/>
            <person name="Jiang Y."/>
            <person name="Adhikari A."/>
            <person name="Zheng C.-J."/>
            <person name="Schuster L."/>
            <person name="Cowan T.M."/>
            <person name="Smanski M.J."/>
            <person name="Chevrette M.G."/>
            <person name="De Carvalho L.P.S."/>
            <person name="Shen B."/>
        </authorList>
    </citation>
    <scope>NUCLEOTIDE SEQUENCE [LARGE SCALE GENOMIC DNA]</scope>
    <source>
        <strain evidence="6 7">NPDC048946</strain>
    </source>
</reference>
<dbReference type="Pfam" id="PF00877">
    <property type="entry name" value="NLPC_P60"/>
    <property type="match status" value="1"/>
</dbReference>
<protein>
    <submittedName>
        <fullName evidence="6">NlpC/P60 family protein</fullName>
    </submittedName>
</protein>
<keyword evidence="3" id="KW-0378">Hydrolase</keyword>
<dbReference type="SUPFAM" id="SSF53955">
    <property type="entry name" value="Lysozyme-like"/>
    <property type="match status" value="1"/>
</dbReference>
<dbReference type="InterPro" id="IPR051794">
    <property type="entry name" value="PG_Endopeptidase_C40"/>
</dbReference>
<comment type="similarity">
    <text evidence="1">Belongs to the peptidase C40 family.</text>
</comment>
<dbReference type="InterPro" id="IPR038765">
    <property type="entry name" value="Papain-like_cys_pep_sf"/>
</dbReference>
<evidence type="ECO:0000259" key="5">
    <source>
        <dbReference type="PROSITE" id="PS51935"/>
    </source>
</evidence>
<dbReference type="InterPro" id="IPR023346">
    <property type="entry name" value="Lysozyme-like_dom_sf"/>
</dbReference>
<dbReference type="RefSeq" id="WP_358351413.1">
    <property type="nucleotide sequence ID" value="NZ_JBEZFP010000016.1"/>
</dbReference>
<organism evidence="6 7">
    <name type="scientific">Streptodolium elevatio</name>
    <dbReference type="NCBI Taxonomy" id="3157996"/>
    <lineage>
        <taxon>Bacteria</taxon>
        <taxon>Bacillati</taxon>
        <taxon>Actinomycetota</taxon>
        <taxon>Actinomycetes</taxon>
        <taxon>Kitasatosporales</taxon>
        <taxon>Streptomycetaceae</taxon>
        <taxon>Streptodolium</taxon>
    </lineage>
</organism>
<keyword evidence="4" id="KW-0788">Thiol protease</keyword>
<dbReference type="PANTHER" id="PTHR47359">
    <property type="entry name" value="PEPTIDOGLYCAN DL-ENDOPEPTIDASE CWLO"/>
    <property type="match status" value="1"/>
</dbReference>
<dbReference type="Proteomes" id="UP001551482">
    <property type="component" value="Unassembled WGS sequence"/>
</dbReference>
<dbReference type="EMBL" id="JBEZFP010000016">
    <property type="protein sequence ID" value="MEU8133623.1"/>
    <property type="molecule type" value="Genomic_DNA"/>
</dbReference>
<keyword evidence="2" id="KW-0645">Protease</keyword>
<accession>A0ABV3DCZ6</accession>